<evidence type="ECO:0000313" key="2">
    <source>
        <dbReference type="Proteomes" id="UP000477951"/>
    </source>
</evidence>
<comment type="caution">
    <text evidence="1">The sequence shown here is derived from an EMBL/GenBank/DDBJ whole genome shotgun (WGS) entry which is preliminary data.</text>
</comment>
<evidence type="ECO:0000313" key="1">
    <source>
        <dbReference type="EMBL" id="MUZ76269.1"/>
    </source>
</evidence>
<organism evidence="1 2">
    <name type="scientific">Agrobacterium vitis</name>
    <name type="common">Rhizobium vitis</name>
    <dbReference type="NCBI Taxonomy" id="373"/>
    <lineage>
        <taxon>Bacteria</taxon>
        <taxon>Pseudomonadati</taxon>
        <taxon>Pseudomonadota</taxon>
        <taxon>Alphaproteobacteria</taxon>
        <taxon>Hyphomicrobiales</taxon>
        <taxon>Rhizobiaceae</taxon>
        <taxon>Rhizobium/Agrobacterium group</taxon>
        <taxon>Agrobacterium</taxon>
    </lineage>
</organism>
<dbReference type="Proteomes" id="UP000477951">
    <property type="component" value="Unassembled WGS sequence"/>
</dbReference>
<protein>
    <submittedName>
        <fullName evidence="1">Uncharacterized protein</fullName>
    </submittedName>
</protein>
<dbReference type="AlphaFoldDB" id="A0A6L6VPJ9"/>
<dbReference type="EMBL" id="WPHR01000065">
    <property type="protein sequence ID" value="MUZ76269.1"/>
    <property type="molecule type" value="Genomic_DNA"/>
</dbReference>
<proteinExistence type="predicted"/>
<accession>A0A6L6VPJ9</accession>
<name>A0A6L6VPJ9_AGRVI</name>
<sequence length="116" mass="12813">MEFNIVCPHVQYMRTDGLIYRATGHPFLAVKFFFVAKIPQSVQKLFEGMMACAFRCRNSAGDEIFLISISSEPDKALLGTFVPVLGSESPHREGCHALTAAIRPATPTRVIALLML</sequence>
<gene>
    <name evidence="1" type="ORF">GOZ90_27000</name>
</gene>
<dbReference type="RefSeq" id="WP_156616712.1">
    <property type="nucleotide sequence ID" value="NZ_WPHR01000065.1"/>
</dbReference>
<reference evidence="1 2" key="1">
    <citation type="submission" date="2019-12" db="EMBL/GenBank/DDBJ databases">
        <title>Whole-genome sequencing of Allorhizobium vitis.</title>
        <authorList>
            <person name="Gan H.M."/>
            <person name="Szegedi E."/>
            <person name="Burr T."/>
            <person name="Savka M.A."/>
        </authorList>
    </citation>
    <scope>NUCLEOTIDE SEQUENCE [LARGE SCALE GENOMIC DNA]</scope>
    <source>
        <strain evidence="1 2">CG516</strain>
    </source>
</reference>